<feature type="domain" description="FAD/NAD(P)-binding" evidence="9">
    <location>
        <begin position="25"/>
        <end position="312"/>
    </location>
</feature>
<evidence type="ECO:0000256" key="5">
    <source>
        <dbReference type="ARBA" id="ARBA00023284"/>
    </source>
</evidence>
<keyword evidence="4" id="KW-1015">Disulfide bond</keyword>
<keyword evidence="5 7" id="KW-0676">Redox-active center</keyword>
<evidence type="ECO:0000256" key="3">
    <source>
        <dbReference type="ARBA" id="ARBA00023002"/>
    </source>
</evidence>
<keyword evidence="8" id="KW-0521">NADP</keyword>
<dbReference type="EMBL" id="JACMSE010000004">
    <property type="protein sequence ID" value="MBC2889152.1"/>
    <property type="molecule type" value="Genomic_DNA"/>
</dbReference>
<reference evidence="10 11" key="1">
    <citation type="submission" date="2020-08" db="EMBL/GenBank/DDBJ databases">
        <authorList>
            <person name="Liu C."/>
            <person name="Sun Q."/>
        </authorList>
    </citation>
    <scope>NUCLEOTIDE SEQUENCE [LARGE SCALE GENOMIC DNA]</scope>
    <source>
        <strain evidence="10 11">N22</strain>
    </source>
</reference>
<comment type="cofactor">
    <cofactor evidence="8">
        <name>FAD</name>
        <dbReference type="ChEBI" id="CHEBI:57692"/>
    </cofactor>
    <text evidence="8">Binds 1 FAD per subunit.</text>
</comment>
<dbReference type="NCBIfam" id="TIGR01292">
    <property type="entry name" value="TRX_reduct"/>
    <property type="match status" value="1"/>
</dbReference>
<dbReference type="PRINTS" id="PR00469">
    <property type="entry name" value="PNDRDTASEII"/>
</dbReference>
<keyword evidence="11" id="KW-1185">Reference proteome</keyword>
<gene>
    <name evidence="10" type="primary">trxB</name>
    <name evidence="10" type="ORF">H7313_07305</name>
</gene>
<keyword evidence="1 7" id="KW-0285">Flavoprotein</keyword>
<evidence type="ECO:0000313" key="10">
    <source>
        <dbReference type="EMBL" id="MBC2889152.1"/>
    </source>
</evidence>
<dbReference type="Pfam" id="PF07992">
    <property type="entry name" value="Pyr_redox_2"/>
    <property type="match status" value="1"/>
</dbReference>
<sequence length="325" mass="34840">MTEEPVNNETSAECKAAAAEDQVIDVAVVGAGPAGLTAGLYAARAGLETVLFERIAPGGQLAQTEHMENYPGFPDGTNGFELAFSMKQQADRFGVRNVGEEVLGVDFTQNPKVLKTAFNEYRANSVIIATGARPRKLGLELEDDLQGRGVSYCATCDGNFFRDKEVMVVGGGNTAAADAIYLSRICKKVYLVHRRDKLRATAIYHKRLEDLPNLEFVWNAVPRKLVADEGKLAGVRVELLDSGEERDIAVDGLFVAVGTEPNTEFLDGALTMDETGYLVADETGATEVPGVYVAGDVRTKGLRQVVTAVADGALCAEEAAEYLAI</sequence>
<organism evidence="10 11">
    <name type="scientific">Gordonibacter massiliensis</name>
    <name type="common">ex Traore et al. 2017</name>
    <dbReference type="NCBI Taxonomy" id="1841863"/>
    <lineage>
        <taxon>Bacteria</taxon>
        <taxon>Bacillati</taxon>
        <taxon>Actinomycetota</taxon>
        <taxon>Coriobacteriia</taxon>
        <taxon>Eggerthellales</taxon>
        <taxon>Eggerthellaceae</taxon>
        <taxon>Gordonibacter</taxon>
    </lineage>
</organism>
<dbReference type="RefSeq" id="WP_185905030.1">
    <property type="nucleotide sequence ID" value="NZ_JACMSE010000004.1"/>
</dbReference>
<evidence type="ECO:0000256" key="6">
    <source>
        <dbReference type="ARBA" id="ARBA00048132"/>
    </source>
</evidence>
<dbReference type="InterPro" id="IPR008255">
    <property type="entry name" value="Pyr_nucl-diS_OxRdtase_2_AS"/>
</dbReference>
<evidence type="ECO:0000313" key="11">
    <source>
        <dbReference type="Proteomes" id="UP000587396"/>
    </source>
</evidence>
<dbReference type="InterPro" id="IPR050097">
    <property type="entry name" value="Ferredoxin-NADP_redctase_2"/>
</dbReference>
<dbReference type="GO" id="GO:0019430">
    <property type="term" value="P:removal of superoxide radicals"/>
    <property type="evidence" value="ECO:0007669"/>
    <property type="project" value="UniProtKB-UniRule"/>
</dbReference>
<dbReference type="GO" id="GO:0005737">
    <property type="term" value="C:cytoplasm"/>
    <property type="evidence" value="ECO:0007669"/>
    <property type="project" value="InterPro"/>
</dbReference>
<comment type="catalytic activity">
    <reaction evidence="6 7">
        <text>[thioredoxin]-dithiol + NADP(+) = [thioredoxin]-disulfide + NADPH + H(+)</text>
        <dbReference type="Rhea" id="RHEA:20345"/>
        <dbReference type="Rhea" id="RHEA-COMP:10698"/>
        <dbReference type="Rhea" id="RHEA-COMP:10700"/>
        <dbReference type="ChEBI" id="CHEBI:15378"/>
        <dbReference type="ChEBI" id="CHEBI:29950"/>
        <dbReference type="ChEBI" id="CHEBI:50058"/>
        <dbReference type="ChEBI" id="CHEBI:57783"/>
        <dbReference type="ChEBI" id="CHEBI:58349"/>
        <dbReference type="EC" id="1.8.1.9"/>
    </reaction>
</comment>
<evidence type="ECO:0000256" key="7">
    <source>
        <dbReference type="RuleBase" id="RU003880"/>
    </source>
</evidence>
<evidence type="ECO:0000256" key="1">
    <source>
        <dbReference type="ARBA" id="ARBA00022630"/>
    </source>
</evidence>
<proteinExistence type="inferred from homology"/>
<evidence type="ECO:0000256" key="8">
    <source>
        <dbReference type="RuleBase" id="RU003881"/>
    </source>
</evidence>
<dbReference type="EC" id="1.8.1.9" evidence="7"/>
<comment type="caution">
    <text evidence="10">The sequence shown here is derived from an EMBL/GenBank/DDBJ whole genome shotgun (WGS) entry which is preliminary data.</text>
</comment>
<evidence type="ECO:0000256" key="4">
    <source>
        <dbReference type="ARBA" id="ARBA00023157"/>
    </source>
</evidence>
<protein>
    <recommendedName>
        <fullName evidence="7">Thioredoxin reductase</fullName>
        <ecNumber evidence="7">1.8.1.9</ecNumber>
    </recommendedName>
</protein>
<evidence type="ECO:0000259" key="9">
    <source>
        <dbReference type="Pfam" id="PF07992"/>
    </source>
</evidence>
<evidence type="ECO:0000256" key="2">
    <source>
        <dbReference type="ARBA" id="ARBA00022827"/>
    </source>
</evidence>
<dbReference type="GO" id="GO:0004791">
    <property type="term" value="F:thioredoxin-disulfide reductase (NADPH) activity"/>
    <property type="evidence" value="ECO:0007669"/>
    <property type="project" value="UniProtKB-UniRule"/>
</dbReference>
<dbReference type="Proteomes" id="UP000587396">
    <property type="component" value="Unassembled WGS sequence"/>
</dbReference>
<dbReference type="SUPFAM" id="SSF51905">
    <property type="entry name" value="FAD/NAD(P)-binding domain"/>
    <property type="match status" value="1"/>
</dbReference>
<dbReference type="AlphaFoldDB" id="A0A842JAH3"/>
<dbReference type="InterPro" id="IPR023753">
    <property type="entry name" value="FAD/NAD-binding_dom"/>
</dbReference>
<comment type="subunit">
    <text evidence="7">Homodimer.</text>
</comment>
<keyword evidence="2 7" id="KW-0274">FAD</keyword>
<dbReference type="PRINTS" id="PR00368">
    <property type="entry name" value="FADPNR"/>
</dbReference>
<dbReference type="InterPro" id="IPR036188">
    <property type="entry name" value="FAD/NAD-bd_sf"/>
</dbReference>
<dbReference type="PANTHER" id="PTHR48105">
    <property type="entry name" value="THIOREDOXIN REDUCTASE 1-RELATED-RELATED"/>
    <property type="match status" value="1"/>
</dbReference>
<name>A0A842JAH3_9ACTN</name>
<dbReference type="PROSITE" id="PS00573">
    <property type="entry name" value="PYRIDINE_REDOX_2"/>
    <property type="match status" value="1"/>
</dbReference>
<keyword evidence="3 7" id="KW-0560">Oxidoreductase</keyword>
<dbReference type="Gene3D" id="3.50.50.60">
    <property type="entry name" value="FAD/NAD(P)-binding domain"/>
    <property type="match status" value="2"/>
</dbReference>
<comment type="similarity">
    <text evidence="7">Belongs to the class-II pyridine nucleotide-disulfide oxidoreductase family.</text>
</comment>
<accession>A0A842JAH3</accession>
<dbReference type="InterPro" id="IPR005982">
    <property type="entry name" value="Thioredox_Rdtase"/>
</dbReference>